<dbReference type="InterPro" id="IPR036271">
    <property type="entry name" value="Tet_transcr_reg_TetR-rel_C_sf"/>
</dbReference>
<organism evidence="4 5">
    <name type="scientific">Paenarthrobacter aurescens</name>
    <name type="common">Arthrobacter aurescens</name>
    <dbReference type="NCBI Taxonomy" id="43663"/>
    <lineage>
        <taxon>Bacteria</taxon>
        <taxon>Bacillati</taxon>
        <taxon>Actinomycetota</taxon>
        <taxon>Actinomycetes</taxon>
        <taxon>Micrococcales</taxon>
        <taxon>Micrococcaceae</taxon>
        <taxon>Paenarthrobacter</taxon>
    </lineage>
</organism>
<evidence type="ECO:0000313" key="5">
    <source>
        <dbReference type="Proteomes" id="UP000317715"/>
    </source>
</evidence>
<feature type="domain" description="HTH tetR-type" evidence="3">
    <location>
        <begin position="7"/>
        <end position="67"/>
    </location>
</feature>
<dbReference type="InterPro" id="IPR001647">
    <property type="entry name" value="HTH_TetR"/>
</dbReference>
<dbReference type="GeneID" id="97301409"/>
<proteinExistence type="predicted"/>
<keyword evidence="1 2" id="KW-0238">DNA-binding</keyword>
<dbReference type="GO" id="GO:0000976">
    <property type="term" value="F:transcription cis-regulatory region binding"/>
    <property type="evidence" value="ECO:0007669"/>
    <property type="project" value="TreeGrafter"/>
</dbReference>
<keyword evidence="5" id="KW-1185">Reference proteome</keyword>
<dbReference type="Proteomes" id="UP000317715">
    <property type="component" value="Unassembled WGS sequence"/>
</dbReference>
<dbReference type="AlphaFoldDB" id="A0A4Y3NIC1"/>
<dbReference type="OrthoDB" id="5242433at2"/>
<evidence type="ECO:0000313" key="4">
    <source>
        <dbReference type="EMBL" id="GEB18469.1"/>
    </source>
</evidence>
<name>A0A4Y3NIC1_PAEAU</name>
<dbReference type="PANTHER" id="PTHR30055:SF226">
    <property type="entry name" value="HTH-TYPE TRANSCRIPTIONAL REGULATOR PKSA"/>
    <property type="match status" value="1"/>
</dbReference>
<dbReference type="InterPro" id="IPR009057">
    <property type="entry name" value="Homeodomain-like_sf"/>
</dbReference>
<evidence type="ECO:0000259" key="3">
    <source>
        <dbReference type="PROSITE" id="PS50977"/>
    </source>
</evidence>
<dbReference type="Pfam" id="PF00440">
    <property type="entry name" value="TetR_N"/>
    <property type="match status" value="1"/>
</dbReference>
<dbReference type="GO" id="GO:0003700">
    <property type="term" value="F:DNA-binding transcription factor activity"/>
    <property type="evidence" value="ECO:0007669"/>
    <property type="project" value="TreeGrafter"/>
</dbReference>
<dbReference type="InterPro" id="IPR050109">
    <property type="entry name" value="HTH-type_TetR-like_transc_reg"/>
</dbReference>
<dbReference type="RefSeq" id="WP_141282617.1">
    <property type="nucleotide sequence ID" value="NZ_BAAAWK010000001.1"/>
</dbReference>
<gene>
    <name evidence="4" type="ORF">AAU01_12240</name>
</gene>
<dbReference type="PANTHER" id="PTHR30055">
    <property type="entry name" value="HTH-TYPE TRANSCRIPTIONAL REGULATOR RUTR"/>
    <property type="match status" value="1"/>
</dbReference>
<accession>A0A4Y3NIC1</accession>
<dbReference type="EMBL" id="BJMD01000006">
    <property type="protein sequence ID" value="GEB18469.1"/>
    <property type="molecule type" value="Genomic_DNA"/>
</dbReference>
<dbReference type="SUPFAM" id="SSF48498">
    <property type="entry name" value="Tetracyclin repressor-like, C-terminal domain"/>
    <property type="match status" value="1"/>
</dbReference>
<evidence type="ECO:0000256" key="2">
    <source>
        <dbReference type="PROSITE-ProRule" id="PRU00335"/>
    </source>
</evidence>
<dbReference type="PROSITE" id="PS50977">
    <property type="entry name" value="HTH_TETR_2"/>
    <property type="match status" value="1"/>
</dbReference>
<dbReference type="Gene3D" id="1.10.357.10">
    <property type="entry name" value="Tetracycline Repressor, domain 2"/>
    <property type="match status" value="1"/>
</dbReference>
<evidence type="ECO:0000256" key="1">
    <source>
        <dbReference type="ARBA" id="ARBA00023125"/>
    </source>
</evidence>
<reference evidence="4 5" key="1">
    <citation type="submission" date="2019-06" db="EMBL/GenBank/DDBJ databases">
        <title>Whole genome shotgun sequence of Paenarthrobacter aurescens NBRC 12136.</title>
        <authorList>
            <person name="Hosoyama A."/>
            <person name="Uohara A."/>
            <person name="Ohji S."/>
            <person name="Ichikawa N."/>
        </authorList>
    </citation>
    <scope>NUCLEOTIDE SEQUENCE [LARGE SCALE GENOMIC DNA]</scope>
    <source>
        <strain evidence="4 5">NBRC 12136</strain>
    </source>
</reference>
<comment type="caution">
    <text evidence="4">The sequence shown here is derived from an EMBL/GenBank/DDBJ whole genome shotgun (WGS) entry which is preliminary data.</text>
</comment>
<feature type="DNA-binding region" description="H-T-H motif" evidence="2">
    <location>
        <begin position="30"/>
        <end position="49"/>
    </location>
</feature>
<dbReference type="SUPFAM" id="SSF46689">
    <property type="entry name" value="Homeodomain-like"/>
    <property type="match status" value="1"/>
</dbReference>
<protein>
    <submittedName>
        <fullName evidence="4">TetR family transcriptional regulator</fullName>
    </submittedName>
</protein>
<sequence length="203" mass="22778">MARVPAEERRLQFVEAAARVIAQDGLASATTRRIATEADAPLAALHYCFRSKDELLEEVYNFLSRDYAKALEPVADPGMGLRHMIGAHARRIWSRMLDNPHEQVTTFELLLRRFRVETEDQPQALLMNRSMYDGWVSSTLELFRAAADAAGEPVPDNLEDITRLFISGIDGISMQHLADPNDERSLRLVELMAVSLAGALHYA</sequence>